<dbReference type="GO" id="GO:0005634">
    <property type="term" value="C:nucleus"/>
    <property type="evidence" value="ECO:0007669"/>
    <property type="project" value="UniProtKB-SubCell"/>
</dbReference>
<keyword evidence="7" id="KW-0539">Nucleus</keyword>
<dbReference type="PANTHER" id="PTHR14738">
    <property type="entry name" value="ZINC FINGER CCCH DOMAIN-CONTAINING PROTEIN 14"/>
    <property type="match status" value="1"/>
</dbReference>
<protein>
    <recommendedName>
        <fullName evidence="10">C3H1-type domain-containing protein</fullName>
    </recommendedName>
</protein>
<accession>M2MHJ3</accession>
<feature type="compositionally biased region" description="Polar residues" evidence="9">
    <location>
        <begin position="258"/>
        <end position="271"/>
    </location>
</feature>
<evidence type="ECO:0000256" key="7">
    <source>
        <dbReference type="ARBA" id="ARBA00023242"/>
    </source>
</evidence>
<dbReference type="PANTHER" id="PTHR14738:SF29">
    <property type="entry name" value="ZINC FINGER CCCH DOMAIN-CONTAINING PROTEIN 14"/>
    <property type="match status" value="1"/>
</dbReference>
<feature type="region of interest" description="Disordered" evidence="9">
    <location>
        <begin position="258"/>
        <end position="323"/>
    </location>
</feature>
<keyword evidence="5 8" id="KW-0863">Zinc-finger</keyword>
<dbReference type="PROSITE" id="PS50103">
    <property type="entry name" value="ZF_C3H1"/>
    <property type="match status" value="1"/>
</dbReference>
<dbReference type="GO" id="GO:0008270">
    <property type="term" value="F:zinc ion binding"/>
    <property type="evidence" value="ECO:0007669"/>
    <property type="project" value="UniProtKB-KW"/>
</dbReference>
<keyword evidence="4" id="KW-0677">Repeat</keyword>
<evidence type="ECO:0000256" key="5">
    <source>
        <dbReference type="ARBA" id="ARBA00022771"/>
    </source>
</evidence>
<evidence type="ECO:0000259" key="10">
    <source>
        <dbReference type="PROSITE" id="PS50103"/>
    </source>
</evidence>
<feature type="region of interest" description="Disordered" evidence="9">
    <location>
        <begin position="131"/>
        <end position="160"/>
    </location>
</feature>
<dbReference type="EMBL" id="KB445556">
    <property type="protein sequence ID" value="EMC96076.1"/>
    <property type="molecule type" value="Genomic_DNA"/>
</dbReference>
<evidence type="ECO:0000256" key="8">
    <source>
        <dbReference type="PROSITE-ProRule" id="PRU00723"/>
    </source>
</evidence>
<evidence type="ECO:0000256" key="4">
    <source>
        <dbReference type="ARBA" id="ARBA00022737"/>
    </source>
</evidence>
<comment type="subcellular location">
    <subcellularLocation>
        <location evidence="1">Nucleus</location>
    </subcellularLocation>
</comment>
<keyword evidence="3 8" id="KW-0479">Metal-binding</keyword>
<dbReference type="STRING" id="717646.M2MHJ3"/>
<feature type="compositionally biased region" description="Basic and acidic residues" evidence="9">
    <location>
        <begin position="312"/>
        <end position="323"/>
    </location>
</feature>
<feature type="compositionally biased region" description="Gly residues" evidence="9">
    <location>
        <begin position="480"/>
        <end position="498"/>
    </location>
</feature>
<dbReference type="eggNOG" id="KOG1276">
    <property type="taxonomic scope" value="Eukaryota"/>
</dbReference>
<sequence length="540" mass="57592">MAVSVEAGSALAQAIQSAAQQKLMENSWAAEENDTTLSEYVTMMLVNGKDFQGVQAELGGELLGVGEDDPQVADFTRWLFEQAHILSGHGAAPVSDAEQTMSSAQMMDASQIVPTTEVPTGDEQMGEAAPIDGIPSGPRAMQNGHEGGARGRGRGRGGRMLGQLNRQMDRTTDDPLRRIKGAASGHTGRIDSHTGRAPRAPRGAANGVQRMMNGAAAGRGDMAAQMNNTMMPQTPEQMMLFSQMMEMQAQMMTQMMNNGGQFPAMQQSTPGFQPKGRGGKSMFDRIDKRRNTSQQPSSTNGDIKSEGGSGMDIDRPLEPEKKPPFDTLCRFNHKCLNPDCPFAHQSPANTRPNLSLDMTDTCTYGAACTNNKCTSRHPSPAQRAAFRESAKSEVPCKFYPNCTAGPACPFKHPDARPCRNGADCKVEGCPFAHSAILCRYNPCKRPDCPFKHAEGQRRGTFSDKVWTAQGEDGSGLAMLGGGEGEGGGEGMNGSGGGAATTAERFAGLKAQEGQAEELILPGKEQQQQQQNGNGVEGVVQ</sequence>
<dbReference type="AlphaFoldDB" id="M2MHJ3"/>
<dbReference type="GO" id="GO:0008143">
    <property type="term" value="F:poly(A) binding"/>
    <property type="evidence" value="ECO:0007669"/>
    <property type="project" value="InterPro"/>
</dbReference>
<feature type="compositionally biased region" description="Low complexity" evidence="9">
    <location>
        <begin position="195"/>
        <end position="204"/>
    </location>
</feature>
<dbReference type="InterPro" id="IPR040366">
    <property type="entry name" value="Nab2/ZC3H14"/>
</dbReference>
<feature type="region of interest" description="Disordered" evidence="9">
    <location>
        <begin position="480"/>
        <end position="540"/>
    </location>
</feature>
<dbReference type="KEGG" id="bcom:BAUCODRAFT_34849"/>
<evidence type="ECO:0000313" key="12">
    <source>
        <dbReference type="Proteomes" id="UP000011761"/>
    </source>
</evidence>
<feature type="domain" description="C3H1-type" evidence="10">
    <location>
        <begin position="390"/>
        <end position="415"/>
    </location>
</feature>
<dbReference type="Gene3D" id="4.10.1000.40">
    <property type="match status" value="1"/>
</dbReference>
<evidence type="ECO:0000256" key="2">
    <source>
        <dbReference type="ARBA" id="ARBA00008423"/>
    </source>
</evidence>
<dbReference type="InterPro" id="IPR000571">
    <property type="entry name" value="Znf_CCCH"/>
</dbReference>
<feature type="zinc finger region" description="C3H1-type" evidence="8">
    <location>
        <begin position="390"/>
        <end position="415"/>
    </location>
</feature>
<dbReference type="RefSeq" id="XP_007676871.1">
    <property type="nucleotide sequence ID" value="XM_007678681.1"/>
</dbReference>
<evidence type="ECO:0000256" key="6">
    <source>
        <dbReference type="ARBA" id="ARBA00022833"/>
    </source>
</evidence>
<evidence type="ECO:0000313" key="11">
    <source>
        <dbReference type="EMBL" id="EMC96076.1"/>
    </source>
</evidence>
<reference evidence="11 12" key="1">
    <citation type="journal article" date="2012" name="PLoS Pathog.">
        <title>Diverse lifestyles and strategies of plant pathogenesis encoded in the genomes of eighteen Dothideomycetes fungi.</title>
        <authorList>
            <person name="Ohm R.A."/>
            <person name="Feau N."/>
            <person name="Henrissat B."/>
            <person name="Schoch C.L."/>
            <person name="Horwitz B.A."/>
            <person name="Barry K.W."/>
            <person name="Condon B.J."/>
            <person name="Copeland A.C."/>
            <person name="Dhillon B."/>
            <person name="Glaser F."/>
            <person name="Hesse C.N."/>
            <person name="Kosti I."/>
            <person name="LaButti K."/>
            <person name="Lindquist E.A."/>
            <person name="Lucas S."/>
            <person name="Salamov A.A."/>
            <person name="Bradshaw R.E."/>
            <person name="Ciuffetti L."/>
            <person name="Hamelin R.C."/>
            <person name="Kema G.H.J."/>
            <person name="Lawrence C."/>
            <person name="Scott J.A."/>
            <person name="Spatafora J.W."/>
            <person name="Turgeon B.G."/>
            <person name="de Wit P.J.G.M."/>
            <person name="Zhong S."/>
            <person name="Goodwin S.B."/>
            <person name="Grigoriev I.V."/>
        </authorList>
    </citation>
    <scope>NUCLEOTIDE SEQUENCE [LARGE SCALE GENOMIC DNA]</scope>
    <source>
        <strain evidence="11 12">UAMH 10762</strain>
    </source>
</reference>
<gene>
    <name evidence="11" type="ORF">BAUCODRAFT_34849</name>
</gene>
<keyword evidence="6 8" id="KW-0862">Zinc</keyword>
<dbReference type="Pfam" id="PF14608">
    <property type="entry name" value="zf-CCCH_2"/>
    <property type="match status" value="4"/>
</dbReference>
<dbReference type="HOGENOM" id="CLU_027088_1_0_1"/>
<dbReference type="GO" id="GO:0043488">
    <property type="term" value="P:regulation of mRNA stability"/>
    <property type="evidence" value="ECO:0007669"/>
    <property type="project" value="InterPro"/>
</dbReference>
<dbReference type="OrthoDB" id="438553at2759"/>
<evidence type="ECO:0000256" key="9">
    <source>
        <dbReference type="SAM" id="MobiDB-lite"/>
    </source>
</evidence>
<evidence type="ECO:0000256" key="3">
    <source>
        <dbReference type="ARBA" id="ARBA00022723"/>
    </source>
</evidence>
<dbReference type="GeneID" id="19112536"/>
<dbReference type="InterPro" id="IPR055046">
    <property type="entry name" value="Nab2-like_Znf-CCCH"/>
</dbReference>
<evidence type="ECO:0000256" key="1">
    <source>
        <dbReference type="ARBA" id="ARBA00004123"/>
    </source>
</evidence>
<proteinExistence type="inferred from homology"/>
<dbReference type="Pfam" id="PF22683">
    <property type="entry name" value="Nab2-like_zf-CCCH"/>
    <property type="match status" value="1"/>
</dbReference>
<dbReference type="Proteomes" id="UP000011761">
    <property type="component" value="Unassembled WGS sequence"/>
</dbReference>
<feature type="region of interest" description="Disordered" evidence="9">
    <location>
        <begin position="181"/>
        <end position="204"/>
    </location>
</feature>
<keyword evidence="12" id="KW-1185">Reference proteome</keyword>
<feature type="compositionally biased region" description="Low complexity" evidence="9">
    <location>
        <begin position="524"/>
        <end position="540"/>
    </location>
</feature>
<organism evidence="11 12">
    <name type="scientific">Baudoinia panamericana (strain UAMH 10762)</name>
    <name type="common">Angels' share fungus</name>
    <name type="synonym">Baudoinia compniacensis (strain UAMH 10762)</name>
    <dbReference type="NCBI Taxonomy" id="717646"/>
    <lineage>
        <taxon>Eukaryota</taxon>
        <taxon>Fungi</taxon>
        <taxon>Dikarya</taxon>
        <taxon>Ascomycota</taxon>
        <taxon>Pezizomycotina</taxon>
        <taxon>Dothideomycetes</taxon>
        <taxon>Dothideomycetidae</taxon>
        <taxon>Mycosphaerellales</taxon>
        <taxon>Teratosphaeriaceae</taxon>
        <taxon>Baudoinia</taxon>
    </lineage>
</organism>
<feature type="compositionally biased region" description="Polar residues" evidence="9">
    <location>
        <begin position="292"/>
        <end position="302"/>
    </location>
</feature>
<name>M2MHJ3_BAUPA</name>
<comment type="similarity">
    <text evidence="2">Belongs to the ZC3H14 family.</text>
</comment>
<dbReference type="GO" id="GO:0005737">
    <property type="term" value="C:cytoplasm"/>
    <property type="evidence" value="ECO:0007669"/>
    <property type="project" value="TreeGrafter"/>
</dbReference>
<dbReference type="Gene3D" id="4.10.1000.30">
    <property type="match status" value="1"/>
</dbReference>
<dbReference type="OMA" id="CPYAHQS"/>